<dbReference type="RefSeq" id="WP_155481357.1">
    <property type="nucleotide sequence ID" value="NZ_WNKV01000023.1"/>
</dbReference>
<evidence type="ECO:0000313" key="4">
    <source>
        <dbReference type="Proteomes" id="UP000438991"/>
    </source>
</evidence>
<keyword evidence="2" id="KW-0472">Membrane</keyword>
<keyword evidence="2" id="KW-0812">Transmembrane</keyword>
<dbReference type="AlphaFoldDB" id="A0A9X4XR98"/>
<organism evidence="3 4">
    <name type="scientific">Rhodoplanes serenus</name>
    <dbReference type="NCBI Taxonomy" id="200615"/>
    <lineage>
        <taxon>Bacteria</taxon>
        <taxon>Pseudomonadati</taxon>
        <taxon>Pseudomonadota</taxon>
        <taxon>Alphaproteobacteria</taxon>
        <taxon>Hyphomicrobiales</taxon>
        <taxon>Nitrobacteraceae</taxon>
        <taxon>Rhodoplanes</taxon>
    </lineage>
</organism>
<accession>A0A9X4XR98</accession>
<dbReference type="Proteomes" id="UP000438991">
    <property type="component" value="Unassembled WGS sequence"/>
</dbReference>
<protein>
    <submittedName>
        <fullName evidence="3">Uncharacterized protein</fullName>
    </submittedName>
</protein>
<evidence type="ECO:0000313" key="3">
    <source>
        <dbReference type="EMBL" id="MTW19059.1"/>
    </source>
</evidence>
<proteinExistence type="predicted"/>
<feature type="transmembrane region" description="Helical" evidence="2">
    <location>
        <begin position="59"/>
        <end position="78"/>
    </location>
</feature>
<name>A0A9X4XR98_9BRAD</name>
<reference evidence="3 4" key="1">
    <citation type="submission" date="2019-11" db="EMBL/GenBank/DDBJ databases">
        <title>Whole-genome sequence of Rhodoplanes serenus DSM 18633, type strain.</title>
        <authorList>
            <person name="Kyndt J.A."/>
            <person name="Meyer T.E."/>
        </authorList>
    </citation>
    <scope>NUCLEOTIDE SEQUENCE [LARGE SCALE GENOMIC DNA]</scope>
    <source>
        <strain evidence="3 4">DSM 18633</strain>
    </source>
</reference>
<evidence type="ECO:0000256" key="1">
    <source>
        <dbReference type="SAM" id="MobiDB-lite"/>
    </source>
</evidence>
<sequence>MRYWVGIVFFAAGAALFVAAVLHKRRVLAARAAAAARGIVPGEPGLRSVAAFGEIMRPIILAFLVYAAIKTVVLFVMLDGEEVLSYFDVAGVLFMLAGYGAWMSLRTTYRTSDLVAAEAAAAEAAASAGSAAAAPAGASEMPAYMGLPANDRGPPQPATDGPVPGPVPTNRAG</sequence>
<feature type="region of interest" description="Disordered" evidence="1">
    <location>
        <begin position="143"/>
        <end position="173"/>
    </location>
</feature>
<gene>
    <name evidence="3" type="ORF">GJ689_22945</name>
</gene>
<evidence type="ECO:0000256" key="2">
    <source>
        <dbReference type="SAM" id="Phobius"/>
    </source>
</evidence>
<feature type="transmembrane region" description="Helical" evidence="2">
    <location>
        <begin position="6"/>
        <end position="22"/>
    </location>
</feature>
<dbReference type="EMBL" id="WNKV01000023">
    <property type="protein sequence ID" value="MTW19059.1"/>
    <property type="molecule type" value="Genomic_DNA"/>
</dbReference>
<feature type="transmembrane region" description="Helical" evidence="2">
    <location>
        <begin position="84"/>
        <end position="102"/>
    </location>
</feature>
<keyword evidence="2" id="KW-1133">Transmembrane helix</keyword>
<comment type="caution">
    <text evidence="3">The sequence shown here is derived from an EMBL/GenBank/DDBJ whole genome shotgun (WGS) entry which is preliminary data.</text>
</comment>